<dbReference type="PRINTS" id="PR01100">
    <property type="entry name" value="SHIKIMTKNASE"/>
</dbReference>
<keyword evidence="1" id="KW-0808">Transferase</keyword>
<proteinExistence type="predicted"/>
<dbReference type="AlphaFoldDB" id="A0A2W5P8I9"/>
<dbReference type="GO" id="GO:0016301">
    <property type="term" value="F:kinase activity"/>
    <property type="evidence" value="ECO:0007669"/>
    <property type="project" value="UniProtKB-KW"/>
</dbReference>
<dbReference type="Proteomes" id="UP000249135">
    <property type="component" value="Unassembled WGS sequence"/>
</dbReference>
<dbReference type="InterPro" id="IPR031322">
    <property type="entry name" value="Shikimate/glucono_kinase"/>
</dbReference>
<name>A0A2W5P8I9_VARPD</name>
<dbReference type="Pfam" id="PF01202">
    <property type="entry name" value="SKI"/>
    <property type="match status" value="1"/>
</dbReference>
<dbReference type="EMBL" id="QFPP01000745">
    <property type="protein sequence ID" value="PZQ59215.1"/>
    <property type="molecule type" value="Genomic_DNA"/>
</dbReference>
<dbReference type="SUPFAM" id="SSF52540">
    <property type="entry name" value="P-loop containing nucleoside triphosphate hydrolases"/>
    <property type="match status" value="1"/>
</dbReference>
<reference evidence="1 2" key="1">
    <citation type="submission" date="2017-08" db="EMBL/GenBank/DDBJ databases">
        <title>Infants hospitalized years apart are colonized by the same room-sourced microbial strains.</title>
        <authorList>
            <person name="Brooks B."/>
            <person name="Olm M.R."/>
            <person name="Firek B.A."/>
            <person name="Baker R."/>
            <person name="Thomas B.C."/>
            <person name="Morowitz M.J."/>
            <person name="Banfield J.F."/>
        </authorList>
    </citation>
    <scope>NUCLEOTIDE SEQUENCE [LARGE SCALE GENOMIC DNA]</scope>
    <source>
        <strain evidence="1">S2_005_003_R2_41</strain>
    </source>
</reference>
<evidence type="ECO:0000313" key="2">
    <source>
        <dbReference type="Proteomes" id="UP000249135"/>
    </source>
</evidence>
<organism evidence="1 2">
    <name type="scientific">Variovorax paradoxus</name>
    <dbReference type="NCBI Taxonomy" id="34073"/>
    <lineage>
        <taxon>Bacteria</taxon>
        <taxon>Pseudomonadati</taxon>
        <taxon>Pseudomonadota</taxon>
        <taxon>Betaproteobacteria</taxon>
        <taxon>Burkholderiales</taxon>
        <taxon>Comamonadaceae</taxon>
        <taxon>Variovorax</taxon>
    </lineage>
</organism>
<gene>
    <name evidence="1" type="ORF">DI563_30345</name>
</gene>
<evidence type="ECO:0000313" key="1">
    <source>
        <dbReference type="EMBL" id="PZQ59215.1"/>
    </source>
</evidence>
<comment type="caution">
    <text evidence="1">The sequence shown here is derived from an EMBL/GenBank/DDBJ whole genome shotgun (WGS) entry which is preliminary data.</text>
</comment>
<accession>A0A2W5P8I9</accession>
<sequence>MNDMSHAPLMHLVGPGGAGKTTAGRLAAQALGWQFVDLDTRFMHEIGGIAECIDTHGHRHYAQCNVATYRRVRAGASRPTVLALSSGFMVYPPDITEDYEGLRTIIESDPLTALLMPGSTLEACTERIVQRQLARPYLRADAARERQRIRERFPLYMALRCVRIGTDAPPEAVAADITRLAHTVHSRRTPGP</sequence>
<dbReference type="Gene3D" id="3.40.50.300">
    <property type="entry name" value="P-loop containing nucleotide triphosphate hydrolases"/>
    <property type="match status" value="1"/>
</dbReference>
<protein>
    <submittedName>
        <fullName evidence="1">Shikimate kinase</fullName>
    </submittedName>
</protein>
<keyword evidence="1" id="KW-0418">Kinase</keyword>
<dbReference type="InterPro" id="IPR027417">
    <property type="entry name" value="P-loop_NTPase"/>
</dbReference>